<feature type="region of interest" description="Disordered" evidence="1">
    <location>
        <begin position="1069"/>
        <end position="1091"/>
    </location>
</feature>
<dbReference type="CDD" id="cd00063">
    <property type="entry name" value="FN3"/>
    <property type="match status" value="8"/>
</dbReference>
<evidence type="ECO:0000313" key="4">
    <source>
        <dbReference type="Proteomes" id="UP001557470"/>
    </source>
</evidence>
<dbReference type="InterPro" id="IPR036116">
    <property type="entry name" value="FN3_sf"/>
</dbReference>
<feature type="domain" description="Fibronectin type-III" evidence="2">
    <location>
        <begin position="571"/>
        <end position="666"/>
    </location>
</feature>
<dbReference type="Gene3D" id="2.60.40.10">
    <property type="entry name" value="Immunoglobulins"/>
    <property type="match status" value="9"/>
</dbReference>
<feature type="domain" description="Fibronectin type-III" evidence="2">
    <location>
        <begin position="396"/>
        <end position="488"/>
    </location>
</feature>
<evidence type="ECO:0000313" key="3">
    <source>
        <dbReference type="EMBL" id="KAL0968338.1"/>
    </source>
</evidence>
<dbReference type="SMART" id="SM00060">
    <property type="entry name" value="FN3"/>
    <property type="match status" value="9"/>
</dbReference>
<gene>
    <name evidence="3" type="ORF">UPYG_G00265600</name>
</gene>
<feature type="domain" description="Fibronectin type-III" evidence="2">
    <location>
        <begin position="765"/>
        <end position="854"/>
    </location>
</feature>
<evidence type="ECO:0000259" key="2">
    <source>
        <dbReference type="PROSITE" id="PS50853"/>
    </source>
</evidence>
<keyword evidence="4" id="KW-1185">Reference proteome</keyword>
<dbReference type="InterPro" id="IPR003961">
    <property type="entry name" value="FN3_dom"/>
</dbReference>
<dbReference type="Pfam" id="PF00041">
    <property type="entry name" value="fn3"/>
    <property type="match status" value="7"/>
</dbReference>
<organism evidence="3 4">
    <name type="scientific">Umbra pygmaea</name>
    <name type="common">Eastern mudminnow</name>
    <dbReference type="NCBI Taxonomy" id="75934"/>
    <lineage>
        <taxon>Eukaryota</taxon>
        <taxon>Metazoa</taxon>
        <taxon>Chordata</taxon>
        <taxon>Craniata</taxon>
        <taxon>Vertebrata</taxon>
        <taxon>Euteleostomi</taxon>
        <taxon>Actinopterygii</taxon>
        <taxon>Neopterygii</taxon>
        <taxon>Teleostei</taxon>
        <taxon>Protacanthopterygii</taxon>
        <taxon>Esociformes</taxon>
        <taxon>Umbridae</taxon>
        <taxon>Umbra</taxon>
    </lineage>
</organism>
<reference evidence="3 4" key="1">
    <citation type="submission" date="2024-06" db="EMBL/GenBank/DDBJ databases">
        <authorList>
            <person name="Pan Q."/>
            <person name="Wen M."/>
            <person name="Jouanno E."/>
            <person name="Zahm M."/>
            <person name="Klopp C."/>
            <person name="Cabau C."/>
            <person name="Louis A."/>
            <person name="Berthelot C."/>
            <person name="Parey E."/>
            <person name="Roest Crollius H."/>
            <person name="Montfort J."/>
            <person name="Robinson-Rechavi M."/>
            <person name="Bouchez O."/>
            <person name="Lampietro C."/>
            <person name="Lopez Roques C."/>
            <person name="Donnadieu C."/>
            <person name="Postlethwait J."/>
            <person name="Bobe J."/>
            <person name="Verreycken H."/>
            <person name="Guiguen Y."/>
        </authorList>
    </citation>
    <scope>NUCLEOTIDE SEQUENCE [LARGE SCALE GENOMIC DNA]</scope>
    <source>
        <strain evidence="3">Up_M1</strain>
        <tissue evidence="3">Testis</tissue>
    </source>
</reference>
<dbReference type="PANTHER" id="PTHR46957">
    <property type="entry name" value="CYTOKINE RECEPTOR"/>
    <property type="match status" value="1"/>
</dbReference>
<dbReference type="PANTHER" id="PTHR46957:SF1">
    <property type="entry name" value="PHOSPHATIDYLINOSITOL PHOSPHATASE PTPRQ"/>
    <property type="match status" value="1"/>
</dbReference>
<dbReference type="InterPro" id="IPR013783">
    <property type="entry name" value="Ig-like_fold"/>
</dbReference>
<proteinExistence type="predicted"/>
<feature type="compositionally biased region" description="Polar residues" evidence="1">
    <location>
        <begin position="1074"/>
        <end position="1091"/>
    </location>
</feature>
<feature type="domain" description="Fibronectin type-III" evidence="2">
    <location>
        <begin position="671"/>
        <end position="760"/>
    </location>
</feature>
<feature type="domain" description="Fibronectin type-III" evidence="2">
    <location>
        <begin position="48"/>
        <end position="141"/>
    </location>
</feature>
<evidence type="ECO:0000256" key="1">
    <source>
        <dbReference type="SAM" id="MobiDB-lite"/>
    </source>
</evidence>
<protein>
    <recommendedName>
        <fullName evidence="2">Fibronectin type-III domain-containing protein</fullName>
    </recommendedName>
</protein>
<dbReference type="FunFam" id="2.60.40.10:FF:000478">
    <property type="entry name" value="Protein tyrosine phosphatase, receptor type Q"/>
    <property type="match status" value="1"/>
</dbReference>
<accession>A0ABD0X059</accession>
<name>A0ABD0X059_UMBPY</name>
<feature type="domain" description="Fibronectin type-III" evidence="2">
    <location>
        <begin position="951"/>
        <end position="1051"/>
    </location>
</feature>
<dbReference type="EMBL" id="JAGEUA010000008">
    <property type="protein sequence ID" value="KAL0968338.1"/>
    <property type="molecule type" value="Genomic_DNA"/>
</dbReference>
<dbReference type="SUPFAM" id="SSF49265">
    <property type="entry name" value="Fibronectin type III"/>
    <property type="match status" value="6"/>
</dbReference>
<dbReference type="AlphaFoldDB" id="A0ABD0X059"/>
<feature type="domain" description="Fibronectin type-III" evidence="2">
    <location>
        <begin position="859"/>
        <end position="946"/>
    </location>
</feature>
<dbReference type="InterPro" id="IPR050713">
    <property type="entry name" value="RTP_Phos/Ushers"/>
</dbReference>
<dbReference type="PROSITE" id="PS50853">
    <property type="entry name" value="FN3"/>
    <property type="match status" value="8"/>
</dbReference>
<feature type="domain" description="Fibronectin type-III" evidence="2">
    <location>
        <begin position="292"/>
        <end position="380"/>
    </location>
</feature>
<comment type="caution">
    <text evidence="3">The sequence shown here is derived from an EMBL/GenBank/DDBJ whole genome shotgun (WGS) entry which is preliminary data.</text>
</comment>
<sequence>MQMSHQAAVTSLSPRTTFTAMVTAASSSNLSPAVSRMITTMGTAPTVAPNNVEGERVGSNGILLSWNMPYDTSVNSYVIRYKEMCPYPATNFKEVPEHPKHAETLLNLFLPGSTYNIQVAAENSAGVGPFSKSLYIKTNEAPPGLVTNLTAFAQNHTFVMVTWLLPLRINGLITKFAVKAKHARTSQIVRMLVVDAEEIMTGALPHCNDAADILSRGTPSPSEVTALTASSPSITLSAVPPAAAWSVPISVGVDQLRPYTAYVFEVSAFTSEGEGQVASSMVRMPESAPEDPPHNLVILNVTSTYFSVSWDPPNIVTGRFSYVIYLYGPTGLLYENSTGDLRFMYSGLAPYTQYKVEVQAKSAGLLGPEAFTAVLTLAEGKVLACVAVRAAQAAPSVQALQAVAVDSMSVRVSWRSPAQPNGLITHYRLLVLDGNTLLQDITLTGKTSVNKTNPIGDTTSTPVTSALSLTTSPPATLLPWLTARLQPGGQLTSSQPRFYTRSAPATTRTIASSTLRGVDVRTEVMDMQSEELSYLVSGLSPFTEYTFNVTAATTIGEGPATQVTEKTSEQVPSSVVDVTYQNVSSTSILVNWTQPLNPNGLITHYTVYGLNLHSNQVFKKVTQSTSLLLTGLEKYTGYKLRVAASTAVGEGSLSELDDVFVVTPEDEPDSPPVGLTLVDSSPSTSTIAWSPPERANGVIQQYEVLYENQSYAALLKTSVPKVVLTGLMPFSYYNVSVRAYTRLGHGNQTSDTLTMLSGEDTPGSPPYSLSYTAVSPSEVNVSWEAPLVPNGVITHYSLELRNSSHFLNLTTPTSHALITHLRKFAQYSLAVKAHTRMGPGNHSSDPLNITTLEDDPDSPPQFLLARKLSDYEVELSWEPPKHANSEILYYKVRVWNESTELWFNVTGTAVVINVDSESRYNASVSSWTRLGDGGILIYISFSVIDAVPFDPPQNVSLVNLTSSSVTVLWLPPTQPNGIILHYTLYCSDNTTVRKELIPVPELEAVSPGKVLSYWLTGLRGGQNYTLWLTSSTLQGSGGVQTEPLYILTPEDATGPPAYPVSTALPSPVGLTALGSDSHSPPSLSPNTLSAS</sequence>
<dbReference type="Proteomes" id="UP001557470">
    <property type="component" value="Unassembled WGS sequence"/>
</dbReference>